<dbReference type="Gene3D" id="3.90.1200.10">
    <property type="match status" value="1"/>
</dbReference>
<keyword evidence="3" id="KW-1185">Reference proteome</keyword>
<dbReference type="SUPFAM" id="SSF56112">
    <property type="entry name" value="Protein kinase-like (PK-like)"/>
    <property type="match status" value="1"/>
</dbReference>
<proteinExistence type="predicted"/>
<organism evidence="2 3">
    <name type="scientific">Lactiplantibacillus nangangensis</name>
    <dbReference type="NCBI Taxonomy" id="2559917"/>
    <lineage>
        <taxon>Bacteria</taxon>
        <taxon>Bacillati</taxon>
        <taxon>Bacillota</taxon>
        <taxon>Bacilli</taxon>
        <taxon>Lactobacillales</taxon>
        <taxon>Lactobacillaceae</taxon>
        <taxon>Lactiplantibacillus</taxon>
    </lineage>
</organism>
<comment type="caution">
    <text evidence="2">The sequence shown here is derived from an EMBL/GenBank/DDBJ whole genome shotgun (WGS) entry which is preliminary data.</text>
</comment>
<sequence length="270" mass="30500">MTLETTLGMLLQADLARLDHPSFNTMFTGFSRRWQCQLFVKVFASDRFGKFSTERTVNEQLNNRVLMSSQLATGEWVLVMRDLPMTPLSAELTPELAQQMGSVLARFHRTVHLPAATNQPSMVMTKINGLRQAPAYPQLLKLQHLYESQLPVIETELRQVKPVVLHGDAGCRNYQLVNGSLVLIDFERAHLGVPQVDFQKLFYQDFAGDQSLQQAFLNGYGPLPALSSLTSSWLTFQSAVGILSYVQRLPDPEFERVAQRMLQTVIDQLS</sequence>
<accession>A0ABW1SMB9</accession>
<feature type="domain" description="Aminoglycoside phosphotransferase" evidence="1">
    <location>
        <begin position="75"/>
        <end position="224"/>
    </location>
</feature>
<dbReference type="RefSeq" id="WP_137616008.1">
    <property type="nucleotide sequence ID" value="NZ_BJDI01000006.1"/>
</dbReference>
<reference evidence="3" key="1">
    <citation type="journal article" date="2019" name="Int. J. Syst. Evol. Microbiol.">
        <title>The Global Catalogue of Microorganisms (GCM) 10K type strain sequencing project: providing services to taxonomists for standard genome sequencing and annotation.</title>
        <authorList>
            <consortium name="The Broad Institute Genomics Platform"/>
            <consortium name="The Broad Institute Genome Sequencing Center for Infectious Disease"/>
            <person name="Wu L."/>
            <person name="Ma J."/>
        </authorList>
    </citation>
    <scope>NUCLEOTIDE SEQUENCE [LARGE SCALE GENOMIC DNA]</scope>
    <source>
        <strain evidence="3">CCM 8930</strain>
    </source>
</reference>
<evidence type="ECO:0000313" key="3">
    <source>
        <dbReference type="Proteomes" id="UP001596171"/>
    </source>
</evidence>
<gene>
    <name evidence="2" type="ORF">ACFP1L_13465</name>
</gene>
<evidence type="ECO:0000259" key="1">
    <source>
        <dbReference type="Pfam" id="PF01636"/>
    </source>
</evidence>
<dbReference type="Pfam" id="PF01636">
    <property type="entry name" value="APH"/>
    <property type="match status" value="1"/>
</dbReference>
<dbReference type="EMBL" id="JBHSSE010000028">
    <property type="protein sequence ID" value="MFC6202876.1"/>
    <property type="molecule type" value="Genomic_DNA"/>
</dbReference>
<dbReference type="InterPro" id="IPR011009">
    <property type="entry name" value="Kinase-like_dom_sf"/>
</dbReference>
<protein>
    <submittedName>
        <fullName evidence="2">Phosphotransferase family protein</fullName>
    </submittedName>
</protein>
<name>A0ABW1SMB9_9LACO</name>
<evidence type="ECO:0000313" key="2">
    <source>
        <dbReference type="EMBL" id="MFC6202876.1"/>
    </source>
</evidence>
<dbReference type="Proteomes" id="UP001596171">
    <property type="component" value="Unassembled WGS sequence"/>
</dbReference>
<dbReference type="InterPro" id="IPR002575">
    <property type="entry name" value="Aminoglycoside_PTrfase"/>
</dbReference>